<protein>
    <submittedName>
        <fullName evidence="3">Uncharacterized protein</fullName>
    </submittedName>
</protein>
<dbReference type="AlphaFoldDB" id="A0A4Q7MHT0"/>
<proteinExistence type="predicted"/>
<name>A0A4Q7MHT0_9BACT</name>
<dbReference type="EMBL" id="SGXA01000004">
    <property type="protein sequence ID" value="RZS67093.1"/>
    <property type="molecule type" value="Genomic_DNA"/>
</dbReference>
<gene>
    <name evidence="3" type="ORF">EV199_5478</name>
</gene>
<feature type="compositionally biased region" description="Low complexity" evidence="1">
    <location>
        <begin position="203"/>
        <end position="214"/>
    </location>
</feature>
<accession>A0A4Q7MHT0</accession>
<reference evidence="3 4" key="1">
    <citation type="submission" date="2019-02" db="EMBL/GenBank/DDBJ databases">
        <title>Genomic Encyclopedia of Type Strains, Phase IV (KMG-IV): sequencing the most valuable type-strain genomes for metagenomic binning, comparative biology and taxonomic classification.</title>
        <authorList>
            <person name="Goeker M."/>
        </authorList>
    </citation>
    <scope>NUCLEOTIDE SEQUENCE [LARGE SCALE GENOMIC DNA]</scope>
    <source>
        <strain evidence="3 4">DSM 18116</strain>
    </source>
</reference>
<dbReference type="Proteomes" id="UP000293874">
    <property type="component" value="Unassembled WGS sequence"/>
</dbReference>
<keyword evidence="4" id="KW-1185">Reference proteome</keyword>
<feature type="signal peptide" evidence="2">
    <location>
        <begin position="1"/>
        <end position="38"/>
    </location>
</feature>
<feature type="region of interest" description="Disordered" evidence="1">
    <location>
        <begin position="202"/>
        <end position="221"/>
    </location>
</feature>
<evidence type="ECO:0000256" key="2">
    <source>
        <dbReference type="SAM" id="SignalP"/>
    </source>
</evidence>
<sequence length="221" mass="25276">MTNTGFFYSLAAKLIPMKALKKLSISLCICLISFAAFSQDTASISRKAKFYADSMMRSYFYENWEAFHNLTTYSAVKYYGGKDAYKEHFKTMYYHNEPNKDVDKPEQTSMITLMNKGTDEWQCVLEKIRYTQMEERKCRIYSYLVGQSKDDGETWTFVDAGQNSEKNIIYIFPDVFGTLAIPEYRIVYADVEAAEAEAKARAEAAAAAKSTTPKKPAPKKK</sequence>
<organism evidence="3 4">
    <name type="scientific">Pseudobacter ginsenosidimutans</name>
    <dbReference type="NCBI Taxonomy" id="661488"/>
    <lineage>
        <taxon>Bacteria</taxon>
        <taxon>Pseudomonadati</taxon>
        <taxon>Bacteroidota</taxon>
        <taxon>Chitinophagia</taxon>
        <taxon>Chitinophagales</taxon>
        <taxon>Chitinophagaceae</taxon>
        <taxon>Pseudobacter</taxon>
    </lineage>
</organism>
<feature type="chain" id="PRO_5021010107" evidence="2">
    <location>
        <begin position="39"/>
        <end position="221"/>
    </location>
</feature>
<evidence type="ECO:0000313" key="4">
    <source>
        <dbReference type="Proteomes" id="UP000293874"/>
    </source>
</evidence>
<evidence type="ECO:0000256" key="1">
    <source>
        <dbReference type="SAM" id="MobiDB-lite"/>
    </source>
</evidence>
<evidence type="ECO:0000313" key="3">
    <source>
        <dbReference type="EMBL" id="RZS67093.1"/>
    </source>
</evidence>
<keyword evidence="2" id="KW-0732">Signal</keyword>
<comment type="caution">
    <text evidence="3">The sequence shown here is derived from an EMBL/GenBank/DDBJ whole genome shotgun (WGS) entry which is preliminary data.</text>
</comment>